<sequence length="212" mass="24196">MQLILPAQQTPIDYNIRVADNYMSQDWCEQLYNQFTHTPGKVATFPWYCSQILYDDTPQSSLNCSHLQNVHFSHNFYSDGNSCSDHGHLIQPLIDNINPDILYRAKANLTTYNELIIKHGYHTDEAFPGFTSILFLNTCDGSTSFKFNDSIQEVDAIQGRLVTFDNRILHSGSTTTNTNTRAVIVINYYKHEYALQLGPEPIRITVPNDQPT</sequence>
<evidence type="ECO:0000313" key="4">
    <source>
        <dbReference type="Proteomes" id="UP000185330"/>
    </source>
</evidence>
<dbReference type="EMBL" id="KJ019132">
    <property type="protein sequence ID" value="AIX38941.1"/>
    <property type="molecule type" value="Genomic_DNA"/>
</dbReference>
<name>A0A0E3HZV6_9CAUD</name>
<dbReference type="EMBL" id="KJ019133">
    <property type="protein sequence ID" value="AIX39157.1"/>
    <property type="molecule type" value="Genomic_DNA"/>
</dbReference>
<protein>
    <submittedName>
        <fullName evidence="2">DNA endonuclease V</fullName>
    </submittedName>
</protein>
<keyword evidence="4" id="KW-1185">Reference proteome</keyword>
<evidence type="ECO:0000313" key="1">
    <source>
        <dbReference type="EMBL" id="AIX38941.1"/>
    </source>
</evidence>
<dbReference type="GO" id="GO:0004519">
    <property type="term" value="F:endonuclease activity"/>
    <property type="evidence" value="ECO:0007669"/>
    <property type="project" value="UniProtKB-KW"/>
</dbReference>
<dbReference type="Proteomes" id="UP000185330">
    <property type="component" value="Segment"/>
</dbReference>
<keyword evidence="2" id="KW-0540">Nuclease</keyword>
<keyword evidence="2" id="KW-0255">Endonuclease</keyword>
<organism evidence="2 4">
    <name type="scientific">Synechococcus phage ACG-2014b</name>
    <dbReference type="NCBI Taxonomy" id="1493508"/>
    <lineage>
        <taxon>Viruses</taxon>
        <taxon>Duplodnaviria</taxon>
        <taxon>Heunggongvirae</taxon>
        <taxon>Uroviricota</taxon>
        <taxon>Caudoviricetes</taxon>
        <taxon>Pantevenvirales</taxon>
        <taxon>Kyanoviridae</taxon>
        <taxon>Nereusvirus</taxon>
        <taxon>Nereusvirus tusconc4</taxon>
    </lineage>
</organism>
<accession>A0A0E3HZV6</accession>
<evidence type="ECO:0000313" key="3">
    <source>
        <dbReference type="EMBL" id="AIX46131.1"/>
    </source>
</evidence>
<dbReference type="Proteomes" id="UP000185332">
    <property type="component" value="Segment"/>
</dbReference>
<dbReference type="EMBL" id="KJ019161">
    <property type="protein sequence ID" value="AIX46131.1"/>
    <property type="molecule type" value="Genomic_DNA"/>
</dbReference>
<evidence type="ECO:0000313" key="2">
    <source>
        <dbReference type="EMBL" id="AIX39157.1"/>
    </source>
</evidence>
<reference evidence="4 5" key="1">
    <citation type="submission" date="2013-12" db="EMBL/GenBank/DDBJ databases">
        <title>Ecological redundancy of diverse viral populations within a natural community.</title>
        <authorList>
            <person name="Gregory A.C."/>
            <person name="LaButti K."/>
            <person name="Copeland A."/>
            <person name="Woyke T."/>
            <person name="Sullivan M.B."/>
        </authorList>
    </citation>
    <scope>NUCLEOTIDE SEQUENCE [LARGE SCALE GENOMIC DNA]</scope>
    <source>
        <strain evidence="3">Syn7803C36</strain>
        <strain evidence="1">Syn9311C1</strain>
        <strain evidence="2">Syn9311C4</strain>
    </source>
</reference>
<gene>
    <name evidence="3" type="ORF">Syn7803C36_76</name>
    <name evidence="1" type="ORF">Syn9311C1_73</name>
    <name evidence="2" type="ORF">Syn9311C4_74</name>
</gene>
<proteinExistence type="predicted"/>
<dbReference type="Proteomes" id="UP000185331">
    <property type="component" value="Segment"/>
</dbReference>
<evidence type="ECO:0000313" key="5">
    <source>
        <dbReference type="Proteomes" id="UP000185331"/>
    </source>
</evidence>
<keyword evidence="2" id="KW-0378">Hydrolase</keyword>